<keyword evidence="1" id="KW-0233">DNA recombination</keyword>
<sequence length="1440" mass="166057">MKLRHCIRRHVFTQQNGDLCILRHHTPKDEANEVSVYMCSQSSRTIQNNLQHTGHNTTSWNFGPPTNTCQYCGAILWYEERTKKTKQTTRPKFSFCCMEGRVRLPLMSQPPPYLKYLLSTDSGQLGISFRKNIRVYNSMFAFTSMGGRVDRSINRSKGPYVFRMSGQNYHHIGSLLPESGKKPQFAQLYIYDTENEIHNRMNSLLHEEVDPKIVQGLSEMLDEHNILAKKFRMARDRYKQHPEYVFRLRLLSDRTRDGRQYNIPTASEVAGLIIGDLTDENFQRDVIVEHRKNGLQRITDLHPRYNKDLTKRTVLLQAGRLLQQYIVDGYMAIEEERFRYIRNNQKKLRADLFSGLMDAIVRGDSDCSMIGKTIILPSSHTGGPRYRVQNYQDAMAICRWAGYPDLFLTFTCNPKWPEINEMLRLIGQESDDNRVDIICRVFQIKLFQLMQDLKKNQPFGKIIACLYTIEFQKRGLPHAHILLFLHPTLKSPSTDHIDRIIAAEIPDLEVDPYGYNAVKNFMMHGPCGELNPHCPCMRQGKCTKHFPKKFNDRTTFDSDGFPIYRRRNTGTQVKKNGANLDNRYVVPYNRDLLVKYDAHINVELCNYSRSVKYLFKYVHKGSDRATATIESTNTGAENDEIKKYLDCRYISATEACWRIFKFDIHYRKPAVERLPFHLEGQNTIIFEEEKRAESVISKPDIEKTKFTKWFEANKRYDDARELTYSDFPTRWVWNAKDKTWNRRQSGKAVGRIYFAHPASGERFYMRMLLNFVKGSTSYESIRTINGVEYKNYRDACYALGLLDDDKEWNDCLAEAALWATGNELRHLFVTILIYCQVSDSSKFWKNNCEILSEDITSLQKKRFQLKNLQLTEKQVEAYTLFEIETILLKMGKSLKDIDGMPLPDSALLRNVGNRMVNEELDYDKEELKILHDKSFALLNDCQKSAYDAIITSVENEQGRLFFINGHGGTGKTFLWNTIISKLRSQSKIVLPIATSGIAALLLPNGRTAHSRFHIHLDVTVESTCEIKQGTQLAELLNRTSLIIWDEAPMANKLCFEALDKTLRDILRVRYENSSDKPFGGLTVVCSGDFRQILPVIPKGTRDDIVDASLNSSYLWPFFTIYELKQNMRLCNGKVSDYEADQIATFDKWLLQVGNGSFYDDINKELIKLPYDVCMKSSNDPIGSIVEAVYPSLLQNYSDPTYLKERAILTPKNDMVHELNDRIMKMIPGEGRTYFSSDNVCKASVNTNDEELLYPIEFLNSLTFPGIPNHDLHLKVGTPVMLLRNLNQTEGLCNGTRLIVRHLGNWSVSANIMSEKNIGTRVTIPRIIMSPNDSKWPFKLNRRQLPLAPCFAMTINKSQGQSLNHVGLYLPKQVFTHGQLYVAVSRVTTREGLNILNADEDAEDPTLIKNIVYKEVFQNIRPMAAETHEVDEELNRVNVTV</sequence>
<dbReference type="PANTHER" id="PTHR10492">
    <property type="match status" value="1"/>
</dbReference>
<dbReference type="InterPro" id="IPR049163">
    <property type="entry name" value="Pif1-like_2B_dom"/>
</dbReference>
<dbReference type="PANTHER" id="PTHR10492:SF101">
    <property type="entry name" value="ATP-DEPENDENT DNA HELICASE"/>
    <property type="match status" value="1"/>
</dbReference>
<dbReference type="GO" id="GO:0005524">
    <property type="term" value="F:ATP binding"/>
    <property type="evidence" value="ECO:0007669"/>
    <property type="project" value="UniProtKB-KW"/>
</dbReference>
<gene>
    <name evidence="5" type="primary">LOC107794378</name>
</gene>
<name>A0A1S4A6U6_TOBAC</name>
<keyword evidence="1" id="KW-0234">DNA repair</keyword>
<comment type="similarity">
    <text evidence="1">Belongs to the helicase family.</text>
</comment>
<dbReference type="InterPro" id="IPR027417">
    <property type="entry name" value="P-loop_NTPase"/>
</dbReference>
<dbReference type="GO" id="GO:0043139">
    <property type="term" value="F:5'-3' DNA helicase activity"/>
    <property type="evidence" value="ECO:0007669"/>
    <property type="project" value="UniProtKB-EC"/>
</dbReference>
<feature type="domain" description="DNA helicase Pif1-like DEAD-box helicase" evidence="2">
    <location>
        <begin position="938"/>
        <end position="1158"/>
    </location>
</feature>
<protein>
    <recommendedName>
        <fullName evidence="1">ATP-dependent DNA helicase</fullName>
        <ecNumber evidence="1">5.6.2.3</ecNumber>
    </recommendedName>
</protein>
<comment type="cofactor">
    <cofactor evidence="1">
        <name>Mg(2+)</name>
        <dbReference type="ChEBI" id="CHEBI:18420"/>
    </cofactor>
</comment>
<dbReference type="STRING" id="4097.A0A1S4A6U6"/>
<keyword evidence="1" id="KW-0347">Helicase</keyword>
<dbReference type="Pfam" id="PF14214">
    <property type="entry name" value="Helitron_like_N"/>
    <property type="match status" value="1"/>
</dbReference>
<keyword evidence="1" id="KW-0378">Hydrolase</keyword>
<feature type="domain" description="Helitron helicase-like" evidence="3">
    <location>
        <begin position="312"/>
        <end position="483"/>
    </location>
</feature>
<dbReference type="GO" id="GO:0016887">
    <property type="term" value="F:ATP hydrolysis activity"/>
    <property type="evidence" value="ECO:0007669"/>
    <property type="project" value="RHEA"/>
</dbReference>
<dbReference type="Gene3D" id="3.40.50.300">
    <property type="entry name" value="P-loop containing nucleotide triphosphate hydrolases"/>
    <property type="match status" value="2"/>
</dbReference>
<comment type="catalytic activity">
    <reaction evidence="1">
        <text>ATP + H2O = ADP + phosphate + H(+)</text>
        <dbReference type="Rhea" id="RHEA:13065"/>
        <dbReference type="ChEBI" id="CHEBI:15377"/>
        <dbReference type="ChEBI" id="CHEBI:15378"/>
        <dbReference type="ChEBI" id="CHEBI:30616"/>
        <dbReference type="ChEBI" id="CHEBI:43474"/>
        <dbReference type="ChEBI" id="CHEBI:456216"/>
        <dbReference type="EC" id="5.6.2.3"/>
    </reaction>
</comment>
<dbReference type="CDD" id="cd18809">
    <property type="entry name" value="SF1_C_RecD"/>
    <property type="match status" value="1"/>
</dbReference>
<evidence type="ECO:0000259" key="3">
    <source>
        <dbReference type="Pfam" id="PF14214"/>
    </source>
</evidence>
<keyword evidence="1" id="KW-0067">ATP-binding</keyword>
<evidence type="ECO:0000259" key="4">
    <source>
        <dbReference type="Pfam" id="PF21530"/>
    </source>
</evidence>
<dbReference type="GO" id="GO:0006281">
    <property type="term" value="P:DNA repair"/>
    <property type="evidence" value="ECO:0007669"/>
    <property type="project" value="UniProtKB-KW"/>
</dbReference>
<dbReference type="Pfam" id="PF21530">
    <property type="entry name" value="Pif1_2B_dom"/>
    <property type="match status" value="1"/>
</dbReference>
<reference evidence="5" key="1">
    <citation type="submission" date="2025-08" db="UniProtKB">
        <authorList>
            <consortium name="RefSeq"/>
        </authorList>
    </citation>
    <scope>IDENTIFICATION</scope>
</reference>
<dbReference type="GO" id="GO:0000723">
    <property type="term" value="P:telomere maintenance"/>
    <property type="evidence" value="ECO:0007669"/>
    <property type="project" value="InterPro"/>
</dbReference>
<feature type="domain" description="DNA helicase Pif1-like 2B" evidence="4">
    <location>
        <begin position="1256"/>
        <end position="1302"/>
    </location>
</feature>
<dbReference type="InterPro" id="IPR010285">
    <property type="entry name" value="DNA_helicase_pif1-like_DEAD"/>
</dbReference>
<evidence type="ECO:0000313" key="5">
    <source>
        <dbReference type="RefSeq" id="XP_016472345.1"/>
    </source>
</evidence>
<dbReference type="PaxDb" id="4097-A0A1S4A6U6"/>
<proteinExistence type="inferred from homology"/>
<dbReference type="EC" id="5.6.2.3" evidence="1"/>
<dbReference type="RefSeq" id="XP_016472345.1">
    <property type="nucleotide sequence ID" value="XM_016616859.1"/>
</dbReference>
<organism evidence="5">
    <name type="scientific">Nicotiana tabacum</name>
    <name type="common">Common tobacco</name>
    <dbReference type="NCBI Taxonomy" id="4097"/>
    <lineage>
        <taxon>Eukaryota</taxon>
        <taxon>Viridiplantae</taxon>
        <taxon>Streptophyta</taxon>
        <taxon>Embryophyta</taxon>
        <taxon>Tracheophyta</taxon>
        <taxon>Spermatophyta</taxon>
        <taxon>Magnoliopsida</taxon>
        <taxon>eudicotyledons</taxon>
        <taxon>Gunneridae</taxon>
        <taxon>Pentapetalae</taxon>
        <taxon>asterids</taxon>
        <taxon>lamiids</taxon>
        <taxon>Solanales</taxon>
        <taxon>Solanaceae</taxon>
        <taxon>Nicotianoideae</taxon>
        <taxon>Nicotianeae</taxon>
        <taxon>Nicotiana</taxon>
    </lineage>
</organism>
<evidence type="ECO:0000259" key="2">
    <source>
        <dbReference type="Pfam" id="PF05970"/>
    </source>
</evidence>
<dbReference type="Pfam" id="PF05970">
    <property type="entry name" value="PIF1"/>
    <property type="match status" value="1"/>
</dbReference>
<dbReference type="InterPro" id="IPR025476">
    <property type="entry name" value="Helitron_helicase-like"/>
</dbReference>
<evidence type="ECO:0000256" key="1">
    <source>
        <dbReference type="RuleBase" id="RU363044"/>
    </source>
</evidence>
<keyword evidence="1" id="KW-0547">Nucleotide-binding</keyword>
<keyword evidence="1" id="KW-0227">DNA damage</keyword>
<accession>A0A1S4A6U6</accession>
<dbReference type="GO" id="GO:0006310">
    <property type="term" value="P:DNA recombination"/>
    <property type="evidence" value="ECO:0007669"/>
    <property type="project" value="UniProtKB-KW"/>
</dbReference>
<dbReference type="SUPFAM" id="SSF52540">
    <property type="entry name" value="P-loop containing nucleoside triphosphate hydrolases"/>
    <property type="match status" value="2"/>
</dbReference>
<dbReference type="KEGG" id="nta:107794378"/>
<dbReference type="OrthoDB" id="1068717at2759"/>
<dbReference type="OMA" id="CNGTRMQ"/>